<proteinExistence type="predicted"/>
<dbReference type="Proteomes" id="UP000198386">
    <property type="component" value="Unassembled WGS sequence"/>
</dbReference>
<organism evidence="2 3">
    <name type="scientific">Geodermatophilus saharensis</name>
    <dbReference type="NCBI Taxonomy" id="1137994"/>
    <lineage>
        <taxon>Bacteria</taxon>
        <taxon>Bacillati</taxon>
        <taxon>Actinomycetota</taxon>
        <taxon>Actinomycetes</taxon>
        <taxon>Geodermatophilales</taxon>
        <taxon>Geodermatophilaceae</taxon>
        <taxon>Geodermatophilus</taxon>
    </lineage>
</organism>
<evidence type="ECO:0000313" key="3">
    <source>
        <dbReference type="Proteomes" id="UP000198386"/>
    </source>
</evidence>
<dbReference type="AlphaFoldDB" id="A0A238ZJ32"/>
<evidence type="ECO:0000256" key="1">
    <source>
        <dbReference type="SAM" id="MobiDB-lite"/>
    </source>
</evidence>
<accession>A0A238ZJ32</accession>
<dbReference type="EMBL" id="FZOH01000001">
    <property type="protein sequence ID" value="SNR83476.1"/>
    <property type="molecule type" value="Genomic_DNA"/>
</dbReference>
<protein>
    <submittedName>
        <fullName evidence="2">Uncharacterized protein</fullName>
    </submittedName>
</protein>
<reference evidence="3" key="1">
    <citation type="submission" date="2017-06" db="EMBL/GenBank/DDBJ databases">
        <authorList>
            <person name="Varghese N."/>
            <person name="Submissions S."/>
        </authorList>
    </citation>
    <scope>NUCLEOTIDE SEQUENCE [LARGE SCALE GENOMIC DNA]</scope>
    <source>
        <strain evidence="3">DSM 45423</strain>
    </source>
</reference>
<sequence length="49" mass="5107">MAAVVAAWVLVALAALAGLACLGAARRLARPGGRPRRERTRPGRSARGR</sequence>
<evidence type="ECO:0000313" key="2">
    <source>
        <dbReference type="EMBL" id="SNR83476.1"/>
    </source>
</evidence>
<feature type="region of interest" description="Disordered" evidence="1">
    <location>
        <begin position="29"/>
        <end position="49"/>
    </location>
</feature>
<gene>
    <name evidence="2" type="ORF">SAMN04488107_0138</name>
</gene>
<keyword evidence="3" id="KW-1185">Reference proteome</keyword>
<name>A0A238ZJ32_9ACTN</name>